<dbReference type="EMBL" id="GU474947">
    <property type="protein sequence ID" value="ADI20800.1"/>
    <property type="molecule type" value="Genomic_DNA"/>
</dbReference>
<organism evidence="2">
    <name type="scientific">uncultured alpha proteobacterium EF100_102A06</name>
    <dbReference type="NCBI Taxonomy" id="710799"/>
    <lineage>
        <taxon>Bacteria</taxon>
        <taxon>Pseudomonadati</taxon>
        <taxon>Pseudomonadota</taxon>
        <taxon>Alphaproteobacteria</taxon>
        <taxon>environmental samples</taxon>
    </lineage>
</organism>
<evidence type="ECO:0000256" key="1">
    <source>
        <dbReference type="SAM" id="MobiDB-lite"/>
    </source>
</evidence>
<name>E0Y2A9_9PROT</name>
<evidence type="ECO:0000313" key="2">
    <source>
        <dbReference type="EMBL" id="ADI20800.1"/>
    </source>
</evidence>
<feature type="region of interest" description="Disordered" evidence="1">
    <location>
        <begin position="1"/>
        <end position="22"/>
    </location>
</feature>
<proteinExistence type="predicted"/>
<reference evidence="2" key="1">
    <citation type="journal article" date="2011" name="Environ. Microbiol.">
        <title>Time-series analyses of Monterey Bay coastal microbial picoplankton using a 'genome proxy' microarray.</title>
        <authorList>
            <person name="Rich V.I."/>
            <person name="Pham V.D."/>
            <person name="Eppley J."/>
            <person name="Shi Y."/>
            <person name="DeLong E.F."/>
        </authorList>
    </citation>
    <scope>NUCLEOTIDE SEQUENCE</scope>
</reference>
<dbReference type="AlphaFoldDB" id="E0Y2A9"/>
<sequence>MVKYTQHRPRVTMPGHLVRPPKRPRHLETVRTEQRLLEDRRIFRRDFGFRRRDRLLQRIQPLGTIFVGEPFSQWLHLLDELSFLRCGRNIDFATRFLERCIG</sequence>
<protein>
    <submittedName>
        <fullName evidence="2">Uncharacterized protein</fullName>
    </submittedName>
</protein>
<accession>E0Y2A9</accession>
<feature type="compositionally biased region" description="Basic residues" evidence="1">
    <location>
        <begin position="1"/>
        <end position="10"/>
    </location>
</feature>